<evidence type="ECO:0000256" key="6">
    <source>
        <dbReference type="ARBA" id="ARBA00023315"/>
    </source>
</evidence>
<evidence type="ECO:0000256" key="3">
    <source>
        <dbReference type="ARBA" id="ARBA00022692"/>
    </source>
</evidence>
<evidence type="ECO:0008006" key="10">
    <source>
        <dbReference type="Google" id="ProtNLM"/>
    </source>
</evidence>
<proteinExistence type="predicted"/>
<evidence type="ECO:0000256" key="5">
    <source>
        <dbReference type="ARBA" id="ARBA00023136"/>
    </source>
</evidence>
<dbReference type="InterPro" id="IPR004299">
    <property type="entry name" value="MBOAT_fam"/>
</dbReference>
<reference evidence="8" key="1">
    <citation type="journal article" date="2021" name="Open Biol.">
        <title>Shared evolutionary footprints suggest mitochondrial oxidative damage underlies multiple complex I losses in fungi.</title>
        <authorList>
            <person name="Schikora-Tamarit M.A."/>
            <person name="Marcet-Houben M."/>
            <person name="Nosek J."/>
            <person name="Gabaldon T."/>
        </authorList>
    </citation>
    <scope>NUCLEOTIDE SEQUENCE</scope>
    <source>
        <strain evidence="8">CBS6341</strain>
    </source>
</reference>
<dbReference type="Proteomes" id="UP000769528">
    <property type="component" value="Unassembled WGS sequence"/>
</dbReference>
<accession>A0A9P8PIB6</accession>
<dbReference type="GO" id="GO:0046474">
    <property type="term" value="P:glycerophospholipid biosynthetic process"/>
    <property type="evidence" value="ECO:0007669"/>
    <property type="project" value="TreeGrafter"/>
</dbReference>
<evidence type="ECO:0000256" key="4">
    <source>
        <dbReference type="ARBA" id="ARBA00022989"/>
    </source>
</evidence>
<keyword evidence="6" id="KW-0012">Acyltransferase</keyword>
<evidence type="ECO:0000256" key="1">
    <source>
        <dbReference type="ARBA" id="ARBA00004141"/>
    </source>
</evidence>
<protein>
    <recommendedName>
        <fullName evidence="10">Lysophospholipid acyltransferase</fullName>
    </recommendedName>
</protein>
<dbReference type="Pfam" id="PF03062">
    <property type="entry name" value="MBOAT"/>
    <property type="match status" value="1"/>
</dbReference>
<dbReference type="GO" id="GO:0005783">
    <property type="term" value="C:endoplasmic reticulum"/>
    <property type="evidence" value="ECO:0007669"/>
    <property type="project" value="TreeGrafter"/>
</dbReference>
<feature type="transmembrane region" description="Helical" evidence="7">
    <location>
        <begin position="456"/>
        <end position="474"/>
    </location>
</feature>
<dbReference type="GO" id="GO:0030258">
    <property type="term" value="P:lipid modification"/>
    <property type="evidence" value="ECO:0007669"/>
    <property type="project" value="TreeGrafter"/>
</dbReference>
<dbReference type="PANTHER" id="PTHR13906">
    <property type="entry name" value="PORCUPINE"/>
    <property type="match status" value="1"/>
</dbReference>
<keyword evidence="5 7" id="KW-0472">Membrane</keyword>
<comment type="caution">
    <text evidence="8">The sequence shown here is derived from an EMBL/GenBank/DDBJ whole genome shotgun (WGS) entry which is preliminary data.</text>
</comment>
<dbReference type="GO" id="GO:0003841">
    <property type="term" value="F:1-acylglycerol-3-phosphate O-acyltransferase activity"/>
    <property type="evidence" value="ECO:0007669"/>
    <property type="project" value="TreeGrafter"/>
</dbReference>
<reference evidence="8" key="2">
    <citation type="submission" date="2021-01" db="EMBL/GenBank/DDBJ databases">
        <authorList>
            <person name="Schikora-Tamarit M.A."/>
        </authorList>
    </citation>
    <scope>NUCLEOTIDE SEQUENCE</scope>
    <source>
        <strain evidence="8">CBS6341</strain>
    </source>
</reference>
<dbReference type="GO" id="GO:0047184">
    <property type="term" value="F:1-acylglycerophosphocholine O-acyltransferase activity"/>
    <property type="evidence" value="ECO:0007669"/>
    <property type="project" value="TreeGrafter"/>
</dbReference>
<keyword evidence="4 7" id="KW-1133">Transmembrane helix</keyword>
<organism evidence="8 9">
    <name type="scientific">Wickerhamomyces mucosus</name>
    <dbReference type="NCBI Taxonomy" id="1378264"/>
    <lineage>
        <taxon>Eukaryota</taxon>
        <taxon>Fungi</taxon>
        <taxon>Dikarya</taxon>
        <taxon>Ascomycota</taxon>
        <taxon>Saccharomycotina</taxon>
        <taxon>Saccharomycetes</taxon>
        <taxon>Phaffomycetales</taxon>
        <taxon>Wickerhamomycetaceae</taxon>
        <taxon>Wickerhamomyces</taxon>
    </lineage>
</organism>
<comment type="subcellular location">
    <subcellularLocation>
        <location evidence="1">Membrane</location>
        <topology evidence="1">Multi-pass membrane protein</topology>
    </subcellularLocation>
</comment>
<dbReference type="OrthoDB" id="286734at2759"/>
<dbReference type="AlphaFoldDB" id="A0A9P8PIB6"/>
<evidence type="ECO:0000313" key="9">
    <source>
        <dbReference type="Proteomes" id="UP000769528"/>
    </source>
</evidence>
<sequence length="589" mass="67822">MVTNIVAEQIRQWSEASGVDEATLKMAICLFGSFPLNAILKRLPDKKILLKNVYIISISAFYLFIVCELFSGFRTLFISTTFTYIITRYLKSDLMPIINFIFVMGHLALNHLYLQFFNEYDSTKIDITGAQMVLCIKLTSFAWNVYDGRQNESGLSQAQKDKAVVEHPSILNFLSYAFFYPSLLTGPSFEYKDYEQWLNNEMFSDLPESKKPGKKRKRNIPRSGKVTFYRVLQGVAWLLVWQKSNEYVSSSYLFTDSFSRNSFVYRVVYIYILGFTYRLKYYAAWTISEASCILTGLGYNGYDQETKTIKWDRVQNIDIFGVETAQNIHTVLSSWNQNTNVWLKNYVYLRVTPPGKKPGFRATFFTFITSAFWHGTRPGYYLSFATGALIQTCGKFYRRNFRPIFLKEDRKTPKSIKIIYDIVSFLVTQISLSYLVQPFVILDLDKSLHVWGSVNYFVHIGIAITLISFQGPFAKQISGFFKNYHSIEPESGIKKLRNADKSLSKLQRTDSQPSNLAYPAADFTKTDLKEIVKELEEFKHDVQEWSEKHGDGEEKHFKEAIEGVSKDIEKVKALGKGTTGFEASASKNE</sequence>
<evidence type="ECO:0000256" key="7">
    <source>
        <dbReference type="SAM" id="Phobius"/>
    </source>
</evidence>
<dbReference type="GO" id="GO:0016020">
    <property type="term" value="C:membrane"/>
    <property type="evidence" value="ECO:0007669"/>
    <property type="project" value="UniProtKB-SubCell"/>
</dbReference>
<dbReference type="InterPro" id="IPR049941">
    <property type="entry name" value="LPLAT_7/PORCN-like"/>
</dbReference>
<keyword evidence="9" id="KW-1185">Reference proteome</keyword>
<gene>
    <name evidence="8" type="ORF">WICMUC_004324</name>
</gene>
<feature type="transmembrane region" description="Helical" evidence="7">
    <location>
        <begin position="94"/>
        <end position="114"/>
    </location>
</feature>
<feature type="transmembrane region" description="Helical" evidence="7">
    <location>
        <begin position="52"/>
        <end position="74"/>
    </location>
</feature>
<evidence type="ECO:0000256" key="2">
    <source>
        <dbReference type="ARBA" id="ARBA00022679"/>
    </source>
</evidence>
<keyword evidence="3 7" id="KW-0812">Transmembrane</keyword>
<keyword evidence="2" id="KW-0808">Transferase</keyword>
<name>A0A9P8PIB6_9ASCO</name>
<evidence type="ECO:0000313" key="8">
    <source>
        <dbReference type="EMBL" id="KAH3672352.1"/>
    </source>
</evidence>
<feature type="transmembrane region" description="Helical" evidence="7">
    <location>
        <begin position="418"/>
        <end position="436"/>
    </location>
</feature>
<dbReference type="PANTHER" id="PTHR13906:SF4">
    <property type="entry name" value="LYSOPHOSPHOLIPID ACYLTRANSFERASE 6"/>
    <property type="match status" value="1"/>
</dbReference>
<dbReference type="EMBL" id="JAEUBF010001156">
    <property type="protein sequence ID" value="KAH3672352.1"/>
    <property type="molecule type" value="Genomic_DNA"/>
</dbReference>